<organism evidence="1 2">
    <name type="scientific">Cirrhinus molitorella</name>
    <name type="common">mud carp</name>
    <dbReference type="NCBI Taxonomy" id="172907"/>
    <lineage>
        <taxon>Eukaryota</taxon>
        <taxon>Metazoa</taxon>
        <taxon>Chordata</taxon>
        <taxon>Craniata</taxon>
        <taxon>Vertebrata</taxon>
        <taxon>Euteleostomi</taxon>
        <taxon>Actinopterygii</taxon>
        <taxon>Neopterygii</taxon>
        <taxon>Teleostei</taxon>
        <taxon>Ostariophysi</taxon>
        <taxon>Cypriniformes</taxon>
        <taxon>Cyprinidae</taxon>
        <taxon>Labeoninae</taxon>
        <taxon>Labeonini</taxon>
        <taxon>Cirrhinus</taxon>
    </lineage>
</organism>
<protein>
    <recommendedName>
        <fullName evidence="3">CCHC-type domain-containing protein</fullName>
    </recommendedName>
</protein>
<keyword evidence="2" id="KW-1185">Reference proteome</keyword>
<dbReference type="Proteomes" id="UP001558613">
    <property type="component" value="Unassembled WGS sequence"/>
</dbReference>
<reference evidence="1 2" key="1">
    <citation type="submission" date="2023-09" db="EMBL/GenBank/DDBJ databases">
        <authorList>
            <person name="Wang M."/>
        </authorList>
    </citation>
    <scope>NUCLEOTIDE SEQUENCE [LARGE SCALE GENOMIC DNA]</scope>
    <source>
        <strain evidence="1">GT-2023</strain>
        <tissue evidence="1">Liver</tissue>
    </source>
</reference>
<evidence type="ECO:0008006" key="3">
    <source>
        <dbReference type="Google" id="ProtNLM"/>
    </source>
</evidence>
<accession>A0ABR3LQK5</accession>
<evidence type="ECO:0000313" key="1">
    <source>
        <dbReference type="EMBL" id="KAL1254356.1"/>
    </source>
</evidence>
<sequence>MEGAYGLKPPANFDWNAACIPKAWKAWEEEFSLYVDLSLTEADNKTKVKVFQYLIGETGRELSKTLSAALPAENELTLDWLLTAFRNHCNPAPNETVERYKFFTRNQNSGETVDKYVTDLKVLADTCNFGTATDSLIRDRIVCGILNSQVRERLLREADLTLERCVRICRAAELSKENVMTIEGQKAEEVHAVQRVRHAQSAKQTQLNKCKFCGKQHKWKKQSCPAYGKQCRKCGKQNHFANTCKLKEIRRKGIHCVTEMEEEPFQEILSLSSQNEKDKQEKQLFATMLIGERPVKFQIDCGASCNVIPIQLLNPDTVMENAEQILVMYNKSTLKPIGKCRIKIRNPRNRKLYRMEFIRSAPPRKQGCASYGSGENTARKYSRY</sequence>
<name>A0ABR3LQK5_9TELE</name>
<dbReference type="EMBL" id="JAYMGO010000020">
    <property type="protein sequence ID" value="KAL1254356.1"/>
    <property type="molecule type" value="Genomic_DNA"/>
</dbReference>
<gene>
    <name evidence="1" type="ORF">QQF64_016585</name>
</gene>
<proteinExistence type="predicted"/>
<comment type="caution">
    <text evidence="1">The sequence shown here is derived from an EMBL/GenBank/DDBJ whole genome shotgun (WGS) entry which is preliminary data.</text>
</comment>
<evidence type="ECO:0000313" key="2">
    <source>
        <dbReference type="Proteomes" id="UP001558613"/>
    </source>
</evidence>
<dbReference type="PANTHER" id="PTHR33198">
    <property type="entry name" value="ANK_REP_REGION DOMAIN-CONTAINING PROTEIN-RELATED"/>
    <property type="match status" value="1"/>
</dbReference>